<evidence type="ECO:0000256" key="9">
    <source>
        <dbReference type="ARBA" id="ARBA00041069"/>
    </source>
</evidence>
<dbReference type="Pfam" id="PF00703">
    <property type="entry name" value="Glyco_hydro_2"/>
    <property type="match status" value="1"/>
</dbReference>
<dbReference type="EC" id="3.2.1.25" evidence="3"/>
<evidence type="ECO:0000256" key="10">
    <source>
        <dbReference type="ARBA" id="ARBA00041614"/>
    </source>
</evidence>
<evidence type="ECO:0000256" key="3">
    <source>
        <dbReference type="ARBA" id="ARBA00012754"/>
    </source>
</evidence>
<feature type="domain" description="Mannosidase Ig/CBM-like" evidence="12">
    <location>
        <begin position="682"/>
        <end position="769"/>
    </location>
</feature>
<protein>
    <recommendedName>
        <fullName evidence="9">Beta-mannosidase B</fullName>
        <ecNumber evidence="3">3.2.1.25</ecNumber>
    </recommendedName>
    <alternativeName>
        <fullName evidence="10">Mannanase B</fullName>
    </alternativeName>
</protein>
<feature type="domain" description="Beta-mannosidase-like galactose-binding" evidence="13">
    <location>
        <begin position="14"/>
        <end position="184"/>
    </location>
</feature>
<dbReference type="Proteomes" id="UP000766486">
    <property type="component" value="Unassembled WGS sequence"/>
</dbReference>
<organism evidence="14 15">
    <name type="scientific">Bionectria ochroleuca</name>
    <name type="common">Gliocladium roseum</name>
    <dbReference type="NCBI Taxonomy" id="29856"/>
    <lineage>
        <taxon>Eukaryota</taxon>
        <taxon>Fungi</taxon>
        <taxon>Dikarya</taxon>
        <taxon>Ascomycota</taxon>
        <taxon>Pezizomycotina</taxon>
        <taxon>Sordariomycetes</taxon>
        <taxon>Hypocreomycetidae</taxon>
        <taxon>Hypocreales</taxon>
        <taxon>Bionectriaceae</taxon>
        <taxon>Clonostachys</taxon>
    </lineage>
</organism>
<keyword evidence="15" id="KW-1185">Reference proteome</keyword>
<dbReference type="InterPro" id="IPR041447">
    <property type="entry name" value="Mannosidase_ig"/>
</dbReference>
<comment type="caution">
    <text evidence="14">The sequence shown here is derived from an EMBL/GenBank/DDBJ whole genome shotgun (WGS) entry which is preliminary data.</text>
</comment>
<dbReference type="EMBL" id="CABFNS010000715">
    <property type="protein sequence ID" value="VUC24088.1"/>
    <property type="molecule type" value="Genomic_DNA"/>
</dbReference>
<dbReference type="InterPro" id="IPR008979">
    <property type="entry name" value="Galactose-bd-like_sf"/>
</dbReference>
<dbReference type="SUPFAM" id="SSF49785">
    <property type="entry name" value="Galactose-binding domain-like"/>
    <property type="match status" value="1"/>
</dbReference>
<reference evidence="14 15" key="1">
    <citation type="submission" date="2019-06" db="EMBL/GenBank/DDBJ databases">
        <authorList>
            <person name="Broberg M."/>
        </authorList>
    </citation>
    <scope>NUCLEOTIDE SEQUENCE [LARGE SCALE GENOMIC DNA]</scope>
</reference>
<dbReference type="SUPFAM" id="SSF49303">
    <property type="entry name" value="beta-Galactosidase/glucuronidase domain"/>
    <property type="match status" value="2"/>
</dbReference>
<name>A0ABY6TZ81_BIOOC</name>
<evidence type="ECO:0000259" key="11">
    <source>
        <dbReference type="Pfam" id="PF00703"/>
    </source>
</evidence>
<dbReference type="Gene3D" id="3.20.20.80">
    <property type="entry name" value="Glycosidases"/>
    <property type="match status" value="1"/>
</dbReference>
<keyword evidence="5" id="KW-0119">Carbohydrate metabolism</keyword>
<dbReference type="Gene3D" id="2.60.40.10">
    <property type="entry name" value="Immunoglobulins"/>
    <property type="match status" value="1"/>
</dbReference>
<dbReference type="Pfam" id="PF17786">
    <property type="entry name" value="Mannosidase_ig"/>
    <property type="match status" value="1"/>
</dbReference>
<comment type="catalytic activity">
    <reaction evidence="1">
        <text>Hydrolysis of terminal, non-reducing beta-D-mannose residues in beta-D-mannosides.</text>
        <dbReference type="EC" id="3.2.1.25"/>
    </reaction>
</comment>
<accession>A0ABY6TZ81</accession>
<comment type="pathway">
    <text evidence="2">Glycan metabolism; N-glycan degradation.</text>
</comment>
<evidence type="ECO:0000313" key="14">
    <source>
        <dbReference type="EMBL" id="VUC24088.1"/>
    </source>
</evidence>
<evidence type="ECO:0000256" key="4">
    <source>
        <dbReference type="ARBA" id="ARBA00022801"/>
    </source>
</evidence>
<dbReference type="Pfam" id="PF22666">
    <property type="entry name" value="Glyco_hydro_2_N2"/>
    <property type="match status" value="1"/>
</dbReference>
<evidence type="ECO:0000259" key="13">
    <source>
        <dbReference type="Pfam" id="PF22666"/>
    </source>
</evidence>
<evidence type="ECO:0000256" key="2">
    <source>
        <dbReference type="ARBA" id="ARBA00004740"/>
    </source>
</evidence>
<keyword evidence="4" id="KW-0378">Hydrolase</keyword>
<dbReference type="PANTHER" id="PTHR43730:SF1">
    <property type="entry name" value="BETA-MANNOSIDASE"/>
    <property type="match status" value="1"/>
</dbReference>
<feature type="domain" description="Glycoside hydrolase family 2 immunoglobulin-like beta-sandwich" evidence="11">
    <location>
        <begin position="194"/>
        <end position="304"/>
    </location>
</feature>
<dbReference type="InterPro" id="IPR013783">
    <property type="entry name" value="Ig-like_fold"/>
</dbReference>
<evidence type="ECO:0000256" key="1">
    <source>
        <dbReference type="ARBA" id="ARBA00000829"/>
    </source>
</evidence>
<keyword evidence="6" id="KW-0326">Glycosidase</keyword>
<dbReference type="InterPro" id="IPR036156">
    <property type="entry name" value="Beta-gal/glucu_dom_sf"/>
</dbReference>
<dbReference type="InterPro" id="IPR054593">
    <property type="entry name" value="Beta-mannosidase-like_N2"/>
</dbReference>
<sequence>MPAVAQRTPLELGWSFRSAQDGNEDWKPVARVPTVVHQDLVDNGVLSDPFRDLQEIDAEWVEERSWTYRTTFSSPKNAEGASVYLLFDGLDTFAKVQLNNAVILESNNMFLSHRVDITKIIKNENVLVIDFDSAMLRGRALKDEHPDHKFVLFNGEAGRLAVRKAQYHWGWDWGPKLMTAGPWRPVRLEVSWANISGAFVKYELSQDLKQAKGDISVDVEGEFDEIHVSVRFQDDVVFHKSKMAFEFCGAAASLGQKVIIPFIVNDINLWFPAGYGGQPLYNVDVYILKDGQTLDTWSRKTGFRRSELVQIADSHGQSFYFRINGIDVFCGGSCWIPADSLLPRITADKYRKWMELMVQGNQVMTRVWGGGIYEEDAFYDTCDELGILVWQDFMFACGNYPVWPSLMDSVREEAKQNVRRLRHHPSMVIFAGNNEDYQVQESENLEYSYEDKDPESWLKSTYPARYYYEHLLPQIISQESDGVAYWPGSPFSNGKPTPDPTVGDLHQWNVWHGMQRKYQTFNQLGGRFNSEFGMEAFPVLQTIEYFVTNPDELFPQSQTMDFHNKADGHERRIATYLVENFRPKEDLKSHIYLTQLCQSEALSYAYRGWRRQWGQERRCGGVLVWQLNDCWPGTSWSIVDYFLRKKPSFYTIARTLEPLAVAVEREHHDWSVCHARPAKTSSFAVWVASSKQMEFRVDVEIRYISVKTGSDIKSKILKSDVSIRANGTTEILSGNIDNVNEEPHVIAVRLLLDGACVSRSVDWPQPLKYLDFSERGIKVEFSDGLYRVTAEKPTKGLVLEESDDITLSDNCVDVVPGDEIIIQATGTGTVVSPPGYTYLGQPQCD</sequence>
<evidence type="ECO:0000256" key="5">
    <source>
        <dbReference type="ARBA" id="ARBA00023277"/>
    </source>
</evidence>
<dbReference type="SUPFAM" id="SSF51445">
    <property type="entry name" value="(Trans)glycosidases"/>
    <property type="match status" value="1"/>
</dbReference>
<dbReference type="InterPro" id="IPR017853">
    <property type="entry name" value="GH"/>
</dbReference>
<gene>
    <name evidence="14" type="ORF">CLO192961_LOCUS132639</name>
</gene>
<evidence type="ECO:0000256" key="7">
    <source>
        <dbReference type="ARBA" id="ARBA00023326"/>
    </source>
</evidence>
<evidence type="ECO:0000313" key="15">
    <source>
        <dbReference type="Proteomes" id="UP000766486"/>
    </source>
</evidence>
<dbReference type="Gene3D" id="2.60.120.260">
    <property type="entry name" value="Galactose-binding domain-like"/>
    <property type="match status" value="1"/>
</dbReference>
<evidence type="ECO:0000259" key="12">
    <source>
        <dbReference type="Pfam" id="PF17786"/>
    </source>
</evidence>
<dbReference type="InterPro" id="IPR006102">
    <property type="entry name" value="Ig-like_GH2"/>
</dbReference>
<dbReference type="PANTHER" id="PTHR43730">
    <property type="entry name" value="BETA-MANNOSIDASE"/>
    <property type="match status" value="1"/>
</dbReference>
<evidence type="ECO:0000256" key="8">
    <source>
        <dbReference type="ARBA" id="ARBA00038429"/>
    </source>
</evidence>
<evidence type="ECO:0000256" key="6">
    <source>
        <dbReference type="ARBA" id="ARBA00023295"/>
    </source>
</evidence>
<dbReference type="InterPro" id="IPR050887">
    <property type="entry name" value="Beta-mannosidase_GH2"/>
</dbReference>
<comment type="similarity">
    <text evidence="8">Belongs to the glycosyl hydrolase 2 family. Beta-mannosidase B subfamily.</text>
</comment>
<keyword evidence="7" id="KW-0624">Polysaccharide degradation</keyword>
<proteinExistence type="inferred from homology"/>